<sequence>MEEDPHASTLTELEITSRCAIPPGTGVMGRSYAGSIIPLEVYPNIINCTDDRATLLSMLLLSKSIYNDAEQKLYYNIRLESPQSHKLFLQSILDEMRPHLASLVRRYSLFQAPVLNGSFNDLLTRALLIFVNLKYLSFWGISELPSAHVFPKEIPCPFQLHTFHWPGGRNQIRLAQFLSTQHALEVLWLFTPLFEPAQVPTTSLQNLRALSGPLKVITQILPCRDNIICLHWDPLSHTLPVDIHLIPSFSHIRILSFGILGARPPLGTVVPLLENLQILELGRYNGEESTDLYKLMRLHTLVISYYRPGRESRINPREAFQKMRRLQKLDLAYEAQFQPEPNSLSYERWTRDAQESVEIKASEAVWWREVYLD</sequence>
<proteinExistence type="predicted"/>
<evidence type="ECO:0000313" key="1">
    <source>
        <dbReference type="EMBL" id="KAF9457336.1"/>
    </source>
</evidence>
<protein>
    <submittedName>
        <fullName evidence="1">Uncharacterized protein</fullName>
    </submittedName>
</protein>
<dbReference type="AlphaFoldDB" id="A0A9P5XXE1"/>
<dbReference type="Proteomes" id="UP000807353">
    <property type="component" value="Unassembled WGS sequence"/>
</dbReference>
<organism evidence="1 2">
    <name type="scientific">Collybia nuda</name>
    <dbReference type="NCBI Taxonomy" id="64659"/>
    <lineage>
        <taxon>Eukaryota</taxon>
        <taxon>Fungi</taxon>
        <taxon>Dikarya</taxon>
        <taxon>Basidiomycota</taxon>
        <taxon>Agaricomycotina</taxon>
        <taxon>Agaricomycetes</taxon>
        <taxon>Agaricomycetidae</taxon>
        <taxon>Agaricales</taxon>
        <taxon>Tricholomatineae</taxon>
        <taxon>Clitocybaceae</taxon>
        <taxon>Collybia</taxon>
    </lineage>
</organism>
<dbReference type="OrthoDB" id="3048034at2759"/>
<evidence type="ECO:0000313" key="2">
    <source>
        <dbReference type="Proteomes" id="UP000807353"/>
    </source>
</evidence>
<accession>A0A9P5XXE1</accession>
<reference evidence="1" key="1">
    <citation type="submission" date="2020-11" db="EMBL/GenBank/DDBJ databases">
        <authorList>
            <consortium name="DOE Joint Genome Institute"/>
            <person name="Ahrendt S."/>
            <person name="Riley R."/>
            <person name="Andreopoulos W."/>
            <person name="Labutti K."/>
            <person name="Pangilinan J."/>
            <person name="Ruiz-Duenas F.J."/>
            <person name="Barrasa J.M."/>
            <person name="Sanchez-Garcia M."/>
            <person name="Camarero S."/>
            <person name="Miyauchi S."/>
            <person name="Serrano A."/>
            <person name="Linde D."/>
            <person name="Babiker R."/>
            <person name="Drula E."/>
            <person name="Ayuso-Fernandez I."/>
            <person name="Pacheco R."/>
            <person name="Padilla G."/>
            <person name="Ferreira P."/>
            <person name="Barriuso J."/>
            <person name="Kellner H."/>
            <person name="Castanera R."/>
            <person name="Alfaro M."/>
            <person name="Ramirez L."/>
            <person name="Pisabarro A.G."/>
            <person name="Kuo A."/>
            <person name="Tritt A."/>
            <person name="Lipzen A."/>
            <person name="He G."/>
            <person name="Yan M."/>
            <person name="Ng V."/>
            <person name="Cullen D."/>
            <person name="Martin F."/>
            <person name="Rosso M.-N."/>
            <person name="Henrissat B."/>
            <person name="Hibbett D."/>
            <person name="Martinez A.T."/>
            <person name="Grigoriev I.V."/>
        </authorList>
    </citation>
    <scope>NUCLEOTIDE SEQUENCE</scope>
    <source>
        <strain evidence="1">CBS 247.69</strain>
    </source>
</reference>
<dbReference type="EMBL" id="MU150376">
    <property type="protein sequence ID" value="KAF9457336.1"/>
    <property type="molecule type" value="Genomic_DNA"/>
</dbReference>
<keyword evidence="2" id="KW-1185">Reference proteome</keyword>
<name>A0A9P5XXE1_9AGAR</name>
<comment type="caution">
    <text evidence="1">The sequence shown here is derived from an EMBL/GenBank/DDBJ whole genome shotgun (WGS) entry which is preliminary data.</text>
</comment>
<gene>
    <name evidence="1" type="ORF">BDZ94DRAFT_1314316</name>
</gene>